<keyword evidence="4 7" id="KW-0472">Membrane</keyword>
<organism evidence="9 10">
    <name type="scientific">Corynespora cassiicola Philippines</name>
    <dbReference type="NCBI Taxonomy" id="1448308"/>
    <lineage>
        <taxon>Eukaryota</taxon>
        <taxon>Fungi</taxon>
        <taxon>Dikarya</taxon>
        <taxon>Ascomycota</taxon>
        <taxon>Pezizomycotina</taxon>
        <taxon>Dothideomycetes</taxon>
        <taxon>Pleosporomycetidae</taxon>
        <taxon>Pleosporales</taxon>
        <taxon>Corynesporascaceae</taxon>
        <taxon>Corynespora</taxon>
    </lineage>
</organism>
<dbReference type="AlphaFoldDB" id="A0A2T2NLL5"/>
<accession>A0A2T2NLL5</accession>
<evidence type="ECO:0000256" key="2">
    <source>
        <dbReference type="ARBA" id="ARBA00022692"/>
    </source>
</evidence>
<sequence>MGISASSLSIQSWSLYSLSVLFILSRVTFRFITLGSISRLQLDDWLMVFILIPFTTTIVFANCIFKHIIEEESHRGQKVNYLKLRLALEELVITTCWLVKACLLILYYRIFPVISCRWKRNSLIWISAYCILTYFALQASIFLWCYPVKDYWNPTTANSQCTTYHSYTVTALIFSTTSTILVILPTPFIPTPRLFLLFILLLLGTLIFISGLLSRTSLLSNPTSPSYLYWTVAETSLTLIFANLPFIASLVASKTPQRIRHISHHFSLSQWPRPRTAVVREKNTPPLRAQRLGSDTTDISAFSQGCNVDEAWEVRGGSEVVTPPVPRLRLGDAPLELEIYLAGRRASSSRGGEGGSGIEEPKWPLP</sequence>
<feature type="transmembrane region" description="Helical" evidence="7">
    <location>
        <begin position="45"/>
        <end position="69"/>
    </location>
</feature>
<evidence type="ECO:0000313" key="9">
    <source>
        <dbReference type="EMBL" id="PSN65948.1"/>
    </source>
</evidence>
<dbReference type="Proteomes" id="UP000240883">
    <property type="component" value="Unassembled WGS sequence"/>
</dbReference>
<dbReference type="GO" id="GO:0016020">
    <property type="term" value="C:membrane"/>
    <property type="evidence" value="ECO:0007669"/>
    <property type="project" value="UniProtKB-SubCell"/>
</dbReference>
<evidence type="ECO:0000256" key="6">
    <source>
        <dbReference type="SAM" id="MobiDB-lite"/>
    </source>
</evidence>
<dbReference type="PANTHER" id="PTHR33048">
    <property type="entry name" value="PTH11-LIKE INTEGRAL MEMBRANE PROTEIN (AFU_ORTHOLOGUE AFUA_5G11245)"/>
    <property type="match status" value="1"/>
</dbReference>
<feature type="domain" description="Rhodopsin" evidence="8">
    <location>
        <begin position="30"/>
        <end position="251"/>
    </location>
</feature>
<feature type="transmembrane region" description="Helical" evidence="7">
    <location>
        <begin position="195"/>
        <end position="215"/>
    </location>
</feature>
<dbReference type="InterPro" id="IPR052337">
    <property type="entry name" value="SAT4-like"/>
</dbReference>
<dbReference type="InterPro" id="IPR049326">
    <property type="entry name" value="Rhodopsin_dom_fungi"/>
</dbReference>
<reference evidence="9 10" key="1">
    <citation type="journal article" date="2018" name="Front. Microbiol.">
        <title>Genome-Wide Analysis of Corynespora cassiicola Leaf Fall Disease Putative Effectors.</title>
        <authorList>
            <person name="Lopez D."/>
            <person name="Ribeiro S."/>
            <person name="Label P."/>
            <person name="Fumanal B."/>
            <person name="Venisse J.S."/>
            <person name="Kohler A."/>
            <person name="de Oliveira R.R."/>
            <person name="Labutti K."/>
            <person name="Lipzen A."/>
            <person name="Lail K."/>
            <person name="Bauer D."/>
            <person name="Ohm R.A."/>
            <person name="Barry K.W."/>
            <person name="Spatafora J."/>
            <person name="Grigoriev I.V."/>
            <person name="Martin F.M."/>
            <person name="Pujade-Renaud V."/>
        </authorList>
    </citation>
    <scope>NUCLEOTIDE SEQUENCE [LARGE SCALE GENOMIC DNA]</scope>
    <source>
        <strain evidence="9 10">Philippines</strain>
    </source>
</reference>
<protein>
    <recommendedName>
        <fullName evidence="8">Rhodopsin domain-containing protein</fullName>
    </recommendedName>
</protein>
<comment type="similarity">
    <text evidence="5">Belongs to the SAT4 family.</text>
</comment>
<comment type="subcellular location">
    <subcellularLocation>
        <location evidence="1">Membrane</location>
        <topology evidence="1">Multi-pass membrane protein</topology>
    </subcellularLocation>
</comment>
<feature type="region of interest" description="Disordered" evidence="6">
    <location>
        <begin position="345"/>
        <end position="366"/>
    </location>
</feature>
<evidence type="ECO:0000256" key="5">
    <source>
        <dbReference type="ARBA" id="ARBA00038359"/>
    </source>
</evidence>
<keyword evidence="3 7" id="KW-1133">Transmembrane helix</keyword>
<keyword evidence="10" id="KW-1185">Reference proteome</keyword>
<evidence type="ECO:0000256" key="7">
    <source>
        <dbReference type="SAM" id="Phobius"/>
    </source>
</evidence>
<gene>
    <name evidence="9" type="ORF">BS50DRAFT_401839</name>
</gene>
<evidence type="ECO:0000259" key="8">
    <source>
        <dbReference type="Pfam" id="PF20684"/>
    </source>
</evidence>
<dbReference type="STRING" id="1448308.A0A2T2NLL5"/>
<dbReference type="PANTHER" id="PTHR33048:SF149">
    <property type="entry name" value="UBID FAMILY DECARBOXYLASE"/>
    <property type="match status" value="1"/>
</dbReference>
<feature type="transmembrane region" description="Helical" evidence="7">
    <location>
        <begin position="13"/>
        <end position="33"/>
    </location>
</feature>
<evidence type="ECO:0000256" key="1">
    <source>
        <dbReference type="ARBA" id="ARBA00004141"/>
    </source>
</evidence>
<dbReference type="OrthoDB" id="3903189at2759"/>
<proteinExistence type="inferred from homology"/>
<keyword evidence="2 7" id="KW-0812">Transmembrane</keyword>
<feature type="transmembrane region" description="Helical" evidence="7">
    <location>
        <begin position="164"/>
        <end position="183"/>
    </location>
</feature>
<feature type="transmembrane region" description="Helical" evidence="7">
    <location>
        <begin position="91"/>
        <end position="111"/>
    </location>
</feature>
<evidence type="ECO:0000256" key="3">
    <source>
        <dbReference type="ARBA" id="ARBA00022989"/>
    </source>
</evidence>
<feature type="transmembrane region" description="Helical" evidence="7">
    <location>
        <begin position="123"/>
        <end position="144"/>
    </location>
</feature>
<feature type="transmembrane region" description="Helical" evidence="7">
    <location>
        <begin position="227"/>
        <end position="252"/>
    </location>
</feature>
<evidence type="ECO:0000256" key="4">
    <source>
        <dbReference type="ARBA" id="ARBA00023136"/>
    </source>
</evidence>
<evidence type="ECO:0000313" key="10">
    <source>
        <dbReference type="Proteomes" id="UP000240883"/>
    </source>
</evidence>
<name>A0A2T2NLL5_CORCC</name>
<dbReference type="EMBL" id="KZ678136">
    <property type="protein sequence ID" value="PSN65948.1"/>
    <property type="molecule type" value="Genomic_DNA"/>
</dbReference>
<dbReference type="Pfam" id="PF20684">
    <property type="entry name" value="Fung_rhodopsin"/>
    <property type="match status" value="1"/>
</dbReference>